<dbReference type="Pfam" id="PF01899">
    <property type="entry name" value="MNHE"/>
    <property type="match status" value="1"/>
</dbReference>
<evidence type="ECO:0000256" key="5">
    <source>
        <dbReference type="ARBA" id="ARBA00022989"/>
    </source>
</evidence>
<dbReference type="GO" id="GO:0008324">
    <property type="term" value="F:monoatomic cation transmembrane transporter activity"/>
    <property type="evidence" value="ECO:0007669"/>
    <property type="project" value="InterPro"/>
</dbReference>
<dbReference type="PANTHER" id="PTHR34584:SF1">
    <property type="entry name" value="NA(+)_H(+) ANTIPORTER SUBUNIT E1"/>
    <property type="match status" value="1"/>
</dbReference>
<dbReference type="PANTHER" id="PTHR34584">
    <property type="entry name" value="NA(+)/H(+) ANTIPORTER SUBUNIT E1"/>
    <property type="match status" value="1"/>
</dbReference>
<evidence type="ECO:0000256" key="2">
    <source>
        <dbReference type="ARBA" id="ARBA00006228"/>
    </source>
</evidence>
<reference evidence="7" key="1">
    <citation type="submission" date="2023-07" db="EMBL/GenBank/DDBJ databases">
        <title>Genomic Encyclopedia of Type Strains, Phase IV (KMG-IV): sequencing the most valuable type-strain genomes for metagenomic binning, comparative biology and taxonomic classification.</title>
        <authorList>
            <person name="Goeker M."/>
        </authorList>
    </citation>
    <scope>NUCLEOTIDE SEQUENCE</scope>
    <source>
        <strain evidence="7">DSM 21202</strain>
    </source>
</reference>
<dbReference type="RefSeq" id="WP_306887404.1">
    <property type="nucleotide sequence ID" value="NZ_JAUSUL010000005.1"/>
</dbReference>
<organism evidence="7 8">
    <name type="scientific">Amorphus orientalis</name>
    <dbReference type="NCBI Taxonomy" id="649198"/>
    <lineage>
        <taxon>Bacteria</taxon>
        <taxon>Pseudomonadati</taxon>
        <taxon>Pseudomonadota</taxon>
        <taxon>Alphaproteobacteria</taxon>
        <taxon>Hyphomicrobiales</taxon>
        <taxon>Amorphaceae</taxon>
        <taxon>Amorphus</taxon>
    </lineage>
</organism>
<dbReference type="Proteomes" id="UP001229244">
    <property type="component" value="Unassembled WGS sequence"/>
</dbReference>
<sequence length="105" mass="11513">MKLFAYTRFFGIFVLELVRSSLAVSRAILSGDRSMRSAVVAIPLDLEKRADAALVANAVTLTPGTTSLHLSEDGRSLYVHVMDWAGDEATVDAIKSRFERVLKEA</sequence>
<keyword evidence="3" id="KW-1003">Cell membrane</keyword>
<dbReference type="InterPro" id="IPR002758">
    <property type="entry name" value="Cation_antiport_E"/>
</dbReference>
<accession>A0AAE3VTE2</accession>
<evidence type="ECO:0000256" key="3">
    <source>
        <dbReference type="ARBA" id="ARBA00022475"/>
    </source>
</evidence>
<evidence type="ECO:0000256" key="4">
    <source>
        <dbReference type="ARBA" id="ARBA00022692"/>
    </source>
</evidence>
<dbReference type="GO" id="GO:0005886">
    <property type="term" value="C:plasma membrane"/>
    <property type="evidence" value="ECO:0007669"/>
    <property type="project" value="UniProtKB-SubCell"/>
</dbReference>
<protein>
    <submittedName>
        <fullName evidence="7">Multicomponent Na+:H+ antiporter subunit E</fullName>
    </submittedName>
</protein>
<keyword evidence="6" id="KW-0472">Membrane</keyword>
<dbReference type="EMBL" id="JAUSUL010000005">
    <property type="protein sequence ID" value="MDQ0317485.1"/>
    <property type="molecule type" value="Genomic_DNA"/>
</dbReference>
<evidence type="ECO:0000313" key="7">
    <source>
        <dbReference type="EMBL" id="MDQ0317485.1"/>
    </source>
</evidence>
<comment type="similarity">
    <text evidence="2">Belongs to the CPA3 antiporters (TC 2.A.63) subunit E family.</text>
</comment>
<gene>
    <name evidence="7" type="ORF">J2S73_003969</name>
</gene>
<evidence type="ECO:0000256" key="6">
    <source>
        <dbReference type="ARBA" id="ARBA00023136"/>
    </source>
</evidence>
<keyword evidence="8" id="KW-1185">Reference proteome</keyword>
<keyword evidence="4" id="KW-0812">Transmembrane</keyword>
<comment type="subcellular location">
    <subcellularLocation>
        <location evidence="1">Cell membrane</location>
        <topology evidence="1">Multi-pass membrane protein</topology>
    </subcellularLocation>
</comment>
<name>A0AAE3VTE2_9HYPH</name>
<keyword evidence="5" id="KW-1133">Transmembrane helix</keyword>
<comment type="caution">
    <text evidence="7">The sequence shown here is derived from an EMBL/GenBank/DDBJ whole genome shotgun (WGS) entry which is preliminary data.</text>
</comment>
<evidence type="ECO:0000256" key="1">
    <source>
        <dbReference type="ARBA" id="ARBA00004651"/>
    </source>
</evidence>
<proteinExistence type="inferred from homology"/>
<dbReference type="AlphaFoldDB" id="A0AAE3VTE2"/>
<evidence type="ECO:0000313" key="8">
    <source>
        <dbReference type="Proteomes" id="UP001229244"/>
    </source>
</evidence>